<comment type="caution">
    <text evidence="1">The sequence shown here is derived from an EMBL/GenBank/DDBJ whole genome shotgun (WGS) entry which is preliminary data.</text>
</comment>
<dbReference type="AlphaFoldDB" id="A0AAD6LIS7"/>
<name>A0AAD6LIS7_9ROSI</name>
<reference evidence="1" key="1">
    <citation type="journal article" date="2023" name="Mol. Ecol. Resour.">
        <title>Chromosome-level genome assembly of a triploid poplar Populus alba 'Berolinensis'.</title>
        <authorList>
            <person name="Chen S."/>
            <person name="Yu Y."/>
            <person name="Wang X."/>
            <person name="Wang S."/>
            <person name="Zhang T."/>
            <person name="Zhou Y."/>
            <person name="He R."/>
            <person name="Meng N."/>
            <person name="Wang Y."/>
            <person name="Liu W."/>
            <person name="Liu Z."/>
            <person name="Liu J."/>
            <person name="Guo Q."/>
            <person name="Huang H."/>
            <person name="Sederoff R.R."/>
            <person name="Wang G."/>
            <person name="Qu G."/>
            <person name="Chen S."/>
        </authorList>
    </citation>
    <scope>NUCLEOTIDE SEQUENCE</scope>
    <source>
        <strain evidence="1">SC-2020</strain>
    </source>
</reference>
<accession>A0AAD6LIS7</accession>
<keyword evidence="2" id="KW-1185">Reference proteome</keyword>
<evidence type="ECO:0000313" key="1">
    <source>
        <dbReference type="EMBL" id="KAJ6960051.1"/>
    </source>
</evidence>
<dbReference type="Proteomes" id="UP001164929">
    <property type="component" value="Chromosome 17"/>
</dbReference>
<evidence type="ECO:0000313" key="2">
    <source>
        <dbReference type="Proteomes" id="UP001164929"/>
    </source>
</evidence>
<dbReference type="EMBL" id="JAQIZT010000017">
    <property type="protein sequence ID" value="KAJ6960051.1"/>
    <property type="molecule type" value="Genomic_DNA"/>
</dbReference>
<sequence length="75" mass="8704">MRRLGWDKKKKVRIGSFITMCRERPFRLEAARAIHSDYHGVVLQAWNKYDNDAVRGLPEVSEESISSNKNTCSSY</sequence>
<proteinExistence type="predicted"/>
<organism evidence="1 2">
    <name type="scientific">Populus alba x Populus x berolinensis</name>
    <dbReference type="NCBI Taxonomy" id="444605"/>
    <lineage>
        <taxon>Eukaryota</taxon>
        <taxon>Viridiplantae</taxon>
        <taxon>Streptophyta</taxon>
        <taxon>Embryophyta</taxon>
        <taxon>Tracheophyta</taxon>
        <taxon>Spermatophyta</taxon>
        <taxon>Magnoliopsida</taxon>
        <taxon>eudicotyledons</taxon>
        <taxon>Gunneridae</taxon>
        <taxon>Pentapetalae</taxon>
        <taxon>rosids</taxon>
        <taxon>fabids</taxon>
        <taxon>Malpighiales</taxon>
        <taxon>Salicaceae</taxon>
        <taxon>Saliceae</taxon>
        <taxon>Populus</taxon>
    </lineage>
</organism>
<gene>
    <name evidence="1" type="ORF">NC653_038181</name>
</gene>
<protein>
    <submittedName>
        <fullName evidence="1">Uncharacterized protein</fullName>
    </submittedName>
</protein>